<dbReference type="EMBL" id="DMND01000093">
    <property type="protein sequence ID" value="HAN27372.1"/>
    <property type="molecule type" value="Genomic_DNA"/>
</dbReference>
<dbReference type="AlphaFoldDB" id="A0A3C1KKY6"/>
<feature type="non-terminal residue" evidence="2">
    <location>
        <position position="443"/>
    </location>
</feature>
<dbReference type="Proteomes" id="UP000259273">
    <property type="component" value="Unassembled WGS sequence"/>
</dbReference>
<feature type="domain" description="Fanconi-associated nuclease 1-like winged-helix" evidence="1">
    <location>
        <begin position="6"/>
        <end position="84"/>
    </location>
</feature>
<name>A0A3C1KKY6_9GAMM</name>
<evidence type="ECO:0000313" key="2">
    <source>
        <dbReference type="EMBL" id="HAN27372.1"/>
    </source>
</evidence>
<dbReference type="PANTHER" id="PTHR15749:SF4">
    <property type="entry name" value="FANCONI-ASSOCIATED NUCLEASE 1"/>
    <property type="match status" value="1"/>
</dbReference>
<dbReference type="InterPro" id="IPR049125">
    <property type="entry name" value="FAN1-like_WH"/>
</dbReference>
<proteinExistence type="predicted"/>
<dbReference type="InterPro" id="IPR033315">
    <property type="entry name" value="Fan1-like"/>
</dbReference>
<dbReference type="Pfam" id="PF21315">
    <property type="entry name" value="FAN1_HTH"/>
    <property type="match status" value="1"/>
</dbReference>
<evidence type="ECO:0000313" key="3">
    <source>
        <dbReference type="Proteomes" id="UP000259273"/>
    </source>
</evidence>
<protein>
    <recommendedName>
        <fullName evidence="1">Fanconi-associated nuclease 1-like winged-helix domain-containing protein</fullName>
    </recommendedName>
</protein>
<dbReference type="PANTHER" id="PTHR15749">
    <property type="entry name" value="FANCONI-ASSOCIATED NUCLEASE 1"/>
    <property type="match status" value="1"/>
</dbReference>
<sequence length="443" mass="50746">MLAPRYYRDNFQRLCDTVEALYDDLLSPAERAWLAQWRNASEPAQCLYVRLVSRVGPWFRVAKLSYPEIGAIEPLLAELQALDLLLAPEEATEASLDVQDLGRLFTLPEWRRAFQQSLSSPAQRSKAQWVAEVEALNLPVRTLLDALCTAADDRLVAPLGVESVALFQLLFFGNRRQSLTDFVLSDLGIARYYPYSLTRQQRRFSCREAVDEYQQLGELGDLHWLLEDAGDVDGFNLLAEQLLRAAPRHAPSERRYWMLCNRLGRNLERRGEWALAAQLYQRSQLHPARERYVRVLEQREQWQAAQAACTELLASPWCEEERDAAQRILPRLQRKLGVAAAPRRRRTVPMVDLQLPRTDARVEVAVAEHLAEEWVSVHYVENSLFNSLFGLAFWEQIFAPVPGAFHNPFQAVPADMYQTAFRARRETTLGTRLQELAAGDLEA</sequence>
<dbReference type="STRING" id="1121937.GCA_000423125_02925"/>
<dbReference type="GO" id="GO:0004518">
    <property type="term" value="F:nuclease activity"/>
    <property type="evidence" value="ECO:0007669"/>
    <property type="project" value="InterPro"/>
</dbReference>
<dbReference type="GO" id="GO:0036297">
    <property type="term" value="P:interstrand cross-link repair"/>
    <property type="evidence" value="ECO:0007669"/>
    <property type="project" value="InterPro"/>
</dbReference>
<accession>A0A3C1KKY6</accession>
<gene>
    <name evidence="2" type="ORF">DCP75_06575</name>
</gene>
<organism evidence="2 3">
    <name type="scientific">Haliea salexigens</name>
    <dbReference type="NCBI Taxonomy" id="287487"/>
    <lineage>
        <taxon>Bacteria</taxon>
        <taxon>Pseudomonadati</taxon>
        <taxon>Pseudomonadota</taxon>
        <taxon>Gammaproteobacteria</taxon>
        <taxon>Cellvibrionales</taxon>
        <taxon>Halieaceae</taxon>
        <taxon>Haliea</taxon>
    </lineage>
</organism>
<reference evidence="2 3" key="1">
    <citation type="journal article" date="2018" name="Nat. Biotechnol.">
        <title>A standardized bacterial taxonomy based on genome phylogeny substantially revises the tree of life.</title>
        <authorList>
            <person name="Parks D.H."/>
            <person name="Chuvochina M."/>
            <person name="Waite D.W."/>
            <person name="Rinke C."/>
            <person name="Skarshewski A."/>
            <person name="Chaumeil P.A."/>
            <person name="Hugenholtz P."/>
        </authorList>
    </citation>
    <scope>NUCLEOTIDE SEQUENCE [LARGE SCALE GENOMIC DNA]</scope>
    <source>
        <strain evidence="2">UBA9158</strain>
    </source>
</reference>
<comment type="caution">
    <text evidence="2">The sequence shown here is derived from an EMBL/GenBank/DDBJ whole genome shotgun (WGS) entry which is preliminary data.</text>
</comment>
<evidence type="ECO:0000259" key="1">
    <source>
        <dbReference type="Pfam" id="PF21315"/>
    </source>
</evidence>